<reference evidence="4 5" key="1">
    <citation type="submission" date="2025-04" db="UniProtKB">
        <authorList>
            <consortium name="RefSeq"/>
        </authorList>
    </citation>
    <scope>IDENTIFICATION</scope>
</reference>
<dbReference type="PROSITE" id="PS51375">
    <property type="entry name" value="PPR"/>
    <property type="match status" value="5"/>
</dbReference>
<dbReference type="KEGG" id="nnu:104594352"/>
<dbReference type="FunFam" id="1.25.40.10:FF:000073">
    <property type="entry name" value="Pentatricopeptide repeat-containing protein chloroplastic"/>
    <property type="match status" value="1"/>
</dbReference>
<dbReference type="Proteomes" id="UP000189703">
    <property type="component" value="Unplaced"/>
</dbReference>
<dbReference type="GO" id="GO:0009451">
    <property type="term" value="P:RNA modification"/>
    <property type="evidence" value="ECO:0007669"/>
    <property type="project" value="InterPro"/>
</dbReference>
<dbReference type="Pfam" id="PF20431">
    <property type="entry name" value="E_motif"/>
    <property type="match status" value="1"/>
</dbReference>
<dbReference type="Gene3D" id="1.25.40.10">
    <property type="entry name" value="Tetratricopeptide repeat domain"/>
    <property type="match status" value="6"/>
</dbReference>
<dbReference type="GeneID" id="104594352"/>
<dbReference type="FunFam" id="1.25.40.10:FF:000031">
    <property type="entry name" value="Pentatricopeptide repeat-containing protein mitochondrial"/>
    <property type="match status" value="1"/>
</dbReference>
<organism evidence="3 6">
    <name type="scientific">Nelumbo nucifera</name>
    <name type="common">Sacred lotus</name>
    <dbReference type="NCBI Taxonomy" id="4432"/>
    <lineage>
        <taxon>Eukaryota</taxon>
        <taxon>Viridiplantae</taxon>
        <taxon>Streptophyta</taxon>
        <taxon>Embryophyta</taxon>
        <taxon>Tracheophyta</taxon>
        <taxon>Spermatophyta</taxon>
        <taxon>Magnoliopsida</taxon>
        <taxon>Proteales</taxon>
        <taxon>Nelumbonaceae</taxon>
        <taxon>Nelumbo</taxon>
    </lineage>
</organism>
<dbReference type="PANTHER" id="PTHR47926:SF364">
    <property type="entry name" value="PENTATRICOPEPTIDE REPEAT-CONTAINING PROTEIN"/>
    <property type="match status" value="1"/>
</dbReference>
<feature type="repeat" description="PPR" evidence="2">
    <location>
        <begin position="458"/>
        <end position="492"/>
    </location>
</feature>
<dbReference type="InterPro" id="IPR011990">
    <property type="entry name" value="TPR-like_helical_dom_sf"/>
</dbReference>
<name>A0A1U8Q3V6_NELNU</name>
<evidence type="ECO:0000313" key="3">
    <source>
        <dbReference type="Proteomes" id="UP000189703"/>
    </source>
</evidence>
<dbReference type="Pfam" id="PF01535">
    <property type="entry name" value="PPR"/>
    <property type="match status" value="5"/>
</dbReference>
<dbReference type="FunFam" id="1.25.40.10:FF:000351">
    <property type="entry name" value="Pentatricopeptide repeat-containing protein"/>
    <property type="match status" value="1"/>
</dbReference>
<accession>A0A1U8Q3V6</accession>
<dbReference type="InterPro" id="IPR002885">
    <property type="entry name" value="PPR_rpt"/>
</dbReference>
<dbReference type="eggNOG" id="KOG4197">
    <property type="taxonomic scope" value="Eukaryota"/>
</dbReference>
<protein>
    <submittedName>
        <fullName evidence="4 5">Pentatricopeptide repeat-containing protein At2g27610-like</fullName>
    </submittedName>
</protein>
<dbReference type="OrthoDB" id="185373at2759"/>
<evidence type="ECO:0000313" key="4">
    <source>
        <dbReference type="RefSeq" id="XP_010252916.1"/>
    </source>
</evidence>
<evidence type="ECO:0000256" key="2">
    <source>
        <dbReference type="PROSITE-ProRule" id="PRU00708"/>
    </source>
</evidence>
<dbReference type="Pfam" id="PF20430">
    <property type="entry name" value="Eplus_motif"/>
    <property type="match status" value="1"/>
</dbReference>
<dbReference type="InterPro" id="IPR046849">
    <property type="entry name" value="E2_motif"/>
</dbReference>
<dbReference type="GO" id="GO:0003723">
    <property type="term" value="F:RNA binding"/>
    <property type="evidence" value="ECO:0007669"/>
    <property type="project" value="InterPro"/>
</dbReference>
<evidence type="ECO:0000313" key="5">
    <source>
        <dbReference type="RefSeq" id="XP_010252917.1"/>
    </source>
</evidence>
<dbReference type="RefSeq" id="XP_019052720.1">
    <property type="nucleotide sequence ID" value="XM_019197175.1"/>
</dbReference>
<keyword evidence="1" id="KW-0677">Repeat</keyword>
<gene>
    <name evidence="4 5 6" type="primary">LOC104594352</name>
</gene>
<feature type="repeat" description="PPR" evidence="2">
    <location>
        <begin position="356"/>
        <end position="390"/>
    </location>
</feature>
<dbReference type="OMA" id="DPNEHTI"/>
<proteinExistence type="predicted"/>
<feature type="repeat" description="PPR" evidence="2">
    <location>
        <begin position="158"/>
        <end position="192"/>
    </location>
</feature>
<dbReference type="RefSeq" id="XP_010252917.1">
    <property type="nucleotide sequence ID" value="XM_010254615.2"/>
</dbReference>
<dbReference type="InterPro" id="IPR046848">
    <property type="entry name" value="E_motif"/>
</dbReference>
<dbReference type="InterPro" id="IPR046960">
    <property type="entry name" value="PPR_At4g14850-like_plant"/>
</dbReference>
<dbReference type="Pfam" id="PF13041">
    <property type="entry name" value="PPR_2"/>
    <property type="match status" value="4"/>
</dbReference>
<dbReference type="FunFam" id="1.25.40.10:FF:000366">
    <property type="entry name" value="Pentatricopeptide (PPR) repeat-containing protein"/>
    <property type="match status" value="1"/>
</dbReference>
<keyword evidence="3" id="KW-1185">Reference proteome</keyword>
<dbReference type="FunFam" id="1.25.40.10:FF:000344">
    <property type="entry name" value="Pentatricopeptide repeat-containing protein"/>
    <property type="match status" value="1"/>
</dbReference>
<dbReference type="NCBIfam" id="TIGR00756">
    <property type="entry name" value="PPR"/>
    <property type="match status" value="6"/>
</dbReference>
<evidence type="ECO:0000256" key="1">
    <source>
        <dbReference type="ARBA" id="ARBA00022737"/>
    </source>
</evidence>
<sequence>MENSSFGIPKPTVDFHHSIQSLHQLPCSLLTWRKIMKSVSSISLPLLTGKPIAKHRSFTKMEFSPTKNNNGMKSRASLLDGFMDSHYESIPMFLAQQKILWEFIESRSLDEARYLHTKMKEEGLEPGIVTESILIDLFMKSARVSDAFKVFEAMLERNVVTWTSIISGCVQNGFPEIGISMFVEMLELGVLPNDFTLNVVLQACADLAAANLGMQVHSLVIRAGFVHGCRTENFLINLYSKCCLIDMAHRVFDRMLKPDLVSFTSMIGGYSKNKMSEAAIRLFDRMLKCGLVPNDHTISSILVACGFIFGEQIHAFMVKTLLDKSLHSGSALIEFYSKNDSFENAKLVFEKLEDRNVVTWTSMISCCIQHERGDEALDLFHQMVNLGIEPNVVTFATVIAACGLCSEFTDMGQQIHCSIIKLNLGSDNRIVNALITMYARNKKIEELEKVFEKIENPDRVSWSAAISGYSQNGFNEKAACLLCQMHKKGARPNEYGISSTLSSCANLALLDQGKQLHGFCLKLGYDIIDVCVGNALVSMYAKCGSVEDAQLAFDGMPFRDVMSWNTLIHGYAYHGHGGKALQIFDEMVASETIRPNHATFVGILSACSHVGYVEEAFDYFKIMESHHGIVPSMSHYACLVDLIGRAGRLEEAYQIIEQMPFEPNSLIWKTLLGSCRVHKNLKLGKLAAQRAIELSPCDSANYILLSNLYTVCGERVGSEMMRKMMEEKGVKKDAGFSWIELKSEVHAFVSGDKSHPKTQVIYNELDKLVRKMKEEGYSPDLSCALYDS</sequence>
<dbReference type="PANTHER" id="PTHR47926">
    <property type="entry name" value="PENTATRICOPEPTIDE REPEAT-CONTAINING PROTEIN"/>
    <property type="match status" value="1"/>
</dbReference>
<dbReference type="AlphaFoldDB" id="A0A1U8Q3V6"/>
<evidence type="ECO:0000313" key="6">
    <source>
        <dbReference type="RefSeq" id="XP_019052720.1"/>
    </source>
</evidence>
<feature type="repeat" description="PPR" evidence="2">
    <location>
        <begin position="560"/>
        <end position="594"/>
    </location>
</feature>
<dbReference type="RefSeq" id="XP_010252916.1">
    <property type="nucleotide sequence ID" value="XM_010254614.2"/>
</dbReference>
<feature type="repeat" description="PPR" evidence="2">
    <location>
        <begin position="259"/>
        <end position="293"/>
    </location>
</feature>